<keyword evidence="2" id="KW-1133">Transmembrane helix</keyword>
<evidence type="ECO:0000256" key="2">
    <source>
        <dbReference type="SAM" id="Phobius"/>
    </source>
</evidence>
<reference evidence="3 4" key="1">
    <citation type="journal article" date="2019" name="ACS Chem. Biol.">
        <title>Identification and Mobilization of a Cryptic Antibiotic Biosynthesis Gene Locus from a Human-Pathogenic Nocardia Isolate.</title>
        <authorList>
            <person name="Herisse M."/>
            <person name="Ishida K."/>
            <person name="Porter J.L."/>
            <person name="Howden B."/>
            <person name="Hertweck C."/>
            <person name="Stinear T.P."/>
            <person name="Pidot S.J."/>
        </authorList>
    </citation>
    <scope>NUCLEOTIDE SEQUENCE [LARGE SCALE GENOMIC DNA]</scope>
    <source>
        <strain evidence="3 4">AUSMDU00024985</strain>
    </source>
</reference>
<sequence length="237" mass="25725">MNLPQTVAQFFVLLLLVVPGITFIAVRRTLRGPGADDKDFSARLANAIAVSIAFACLYALCLGPWLIELWTKNAQGVPGYVRRPQLAALTAAGLAFAVPIGVAAICNLRVRRVAPNRWVRDLRVVRLPMGYAAPSAWDARASSRADCFIRIYTADSMWVGGYIPGNAGFIATHPQPRDIFIPEPWKMNANGEFVDPVENSIGLYVPLTGAERVEWVAEPEGEEAPRPPDQPADGASS</sequence>
<accession>A0A6G9Y0Q3</accession>
<keyword evidence="2" id="KW-0812">Transmembrane</keyword>
<gene>
    <name evidence="3" type="ORF">F5X71_34745</name>
</gene>
<name>A0A6G9Y0Q3_NOCBR</name>
<dbReference type="Proteomes" id="UP000501705">
    <property type="component" value="Chromosome"/>
</dbReference>
<feature type="transmembrane region" description="Helical" evidence="2">
    <location>
        <begin position="87"/>
        <end position="110"/>
    </location>
</feature>
<dbReference type="EMBL" id="CP046171">
    <property type="protein sequence ID" value="QIS06785.1"/>
    <property type="molecule type" value="Genomic_DNA"/>
</dbReference>
<feature type="transmembrane region" description="Helical" evidence="2">
    <location>
        <begin position="47"/>
        <end position="67"/>
    </location>
</feature>
<dbReference type="InterPro" id="IPR045919">
    <property type="entry name" value="DUF6338"/>
</dbReference>
<evidence type="ECO:0000256" key="1">
    <source>
        <dbReference type="SAM" id="MobiDB-lite"/>
    </source>
</evidence>
<evidence type="ECO:0000313" key="3">
    <source>
        <dbReference type="EMBL" id="QIS06785.1"/>
    </source>
</evidence>
<protein>
    <submittedName>
        <fullName evidence="3">Uncharacterized protein</fullName>
    </submittedName>
</protein>
<organism evidence="3 4">
    <name type="scientific">Nocardia brasiliensis</name>
    <dbReference type="NCBI Taxonomy" id="37326"/>
    <lineage>
        <taxon>Bacteria</taxon>
        <taxon>Bacillati</taxon>
        <taxon>Actinomycetota</taxon>
        <taxon>Actinomycetes</taxon>
        <taxon>Mycobacteriales</taxon>
        <taxon>Nocardiaceae</taxon>
        <taxon>Nocardia</taxon>
    </lineage>
</organism>
<keyword evidence="2" id="KW-0472">Membrane</keyword>
<feature type="transmembrane region" description="Helical" evidence="2">
    <location>
        <begin position="6"/>
        <end position="26"/>
    </location>
</feature>
<dbReference type="RefSeq" id="WP_167465798.1">
    <property type="nucleotide sequence ID" value="NZ_CP046171.1"/>
</dbReference>
<feature type="region of interest" description="Disordered" evidence="1">
    <location>
        <begin position="217"/>
        <end position="237"/>
    </location>
</feature>
<proteinExistence type="predicted"/>
<dbReference type="AlphaFoldDB" id="A0A6G9Y0Q3"/>
<evidence type="ECO:0000313" key="4">
    <source>
        <dbReference type="Proteomes" id="UP000501705"/>
    </source>
</evidence>
<dbReference type="Pfam" id="PF19865">
    <property type="entry name" value="DUF6338"/>
    <property type="match status" value="1"/>
</dbReference>